<evidence type="ECO:0000313" key="11">
    <source>
        <dbReference type="EMBL" id="QDU41443.1"/>
    </source>
</evidence>
<evidence type="ECO:0000256" key="1">
    <source>
        <dbReference type="ARBA" id="ARBA00004713"/>
    </source>
</evidence>
<dbReference type="InterPro" id="IPR007507">
    <property type="entry name" value="Glycos_transf_N"/>
</dbReference>
<comment type="pathway">
    <text evidence="1 9">Bacterial outer membrane biogenesis; LPS core biosynthesis.</text>
</comment>
<dbReference type="PANTHER" id="PTHR42755">
    <property type="entry name" value="3-DEOXY-MANNO-OCTULOSONATE CYTIDYLYLTRANSFERASE"/>
    <property type="match status" value="1"/>
</dbReference>
<dbReference type="GO" id="GO:0005886">
    <property type="term" value="C:plasma membrane"/>
    <property type="evidence" value="ECO:0007669"/>
    <property type="project" value="UniProtKB-SubCell"/>
</dbReference>
<reference evidence="11 12" key="1">
    <citation type="submission" date="2019-02" db="EMBL/GenBank/DDBJ databases">
        <title>Deep-cultivation of Planctomycetes and their phenomic and genomic characterization uncovers novel biology.</title>
        <authorList>
            <person name="Wiegand S."/>
            <person name="Jogler M."/>
            <person name="Boedeker C."/>
            <person name="Pinto D."/>
            <person name="Vollmers J."/>
            <person name="Rivas-Marin E."/>
            <person name="Kohn T."/>
            <person name="Peeters S.H."/>
            <person name="Heuer A."/>
            <person name="Rast P."/>
            <person name="Oberbeckmann S."/>
            <person name="Bunk B."/>
            <person name="Jeske O."/>
            <person name="Meyerdierks A."/>
            <person name="Storesund J.E."/>
            <person name="Kallscheuer N."/>
            <person name="Luecker S."/>
            <person name="Lage O.M."/>
            <person name="Pohl T."/>
            <person name="Merkel B.J."/>
            <person name="Hornburger P."/>
            <person name="Mueller R.-W."/>
            <person name="Bruemmer F."/>
            <person name="Labrenz M."/>
            <person name="Spormann A.M."/>
            <person name="Op den Camp H."/>
            <person name="Overmann J."/>
            <person name="Amann R."/>
            <person name="Jetten M.S.M."/>
            <person name="Mascher T."/>
            <person name="Medema M.H."/>
            <person name="Devos D.P."/>
            <person name="Kaster A.-K."/>
            <person name="Ovreas L."/>
            <person name="Rohde M."/>
            <person name="Galperin M.Y."/>
            <person name="Jogler C."/>
        </authorList>
    </citation>
    <scope>NUCLEOTIDE SEQUENCE [LARGE SCALE GENOMIC DNA]</scope>
    <source>
        <strain evidence="11 12">Mal4</strain>
    </source>
</reference>
<dbReference type="InterPro" id="IPR038107">
    <property type="entry name" value="Glycos_transf_N_sf"/>
</dbReference>
<evidence type="ECO:0000256" key="8">
    <source>
        <dbReference type="PIRSR" id="PIRSR639901-2"/>
    </source>
</evidence>
<evidence type="ECO:0000313" key="12">
    <source>
        <dbReference type="Proteomes" id="UP000320496"/>
    </source>
</evidence>
<evidence type="ECO:0000259" key="10">
    <source>
        <dbReference type="Pfam" id="PF04413"/>
    </source>
</evidence>
<comment type="similarity">
    <text evidence="9">Belongs to the glycosyltransferase group 1 family.</text>
</comment>
<feature type="active site" description="Proton acceptor" evidence="7">
    <location>
        <position position="62"/>
    </location>
</feature>
<protein>
    <recommendedName>
        <fullName evidence="3 9">3-deoxy-D-manno-octulosonic acid transferase</fullName>
        <shortName evidence="9">Kdo transferase</shortName>
        <ecNumber evidence="2 9">2.4.99.12</ecNumber>
    </recommendedName>
    <alternativeName>
        <fullName evidence="5 9">Lipid IV(A) 3-deoxy-D-manno-octulosonic acid transferase</fullName>
    </alternativeName>
</protein>
<keyword evidence="12" id="KW-1185">Reference proteome</keyword>
<dbReference type="Gene3D" id="3.40.50.11720">
    <property type="entry name" value="3-Deoxy-D-manno-octulosonic-acid transferase, N-terminal domain"/>
    <property type="match status" value="1"/>
</dbReference>
<keyword evidence="4 9" id="KW-0808">Transferase</keyword>
<evidence type="ECO:0000256" key="6">
    <source>
        <dbReference type="ARBA" id="ARBA00049183"/>
    </source>
</evidence>
<feature type="site" description="Transition state stabilizer" evidence="8">
    <location>
        <position position="209"/>
    </location>
</feature>
<sequence>MIGLLLNLLYLFGALLASPLILYRIVVQGKNRDGWAEKLFGQVPLRTSEAPCVWFHAVSVGEVLLLQTLVQQLRDERPDLECWISTTTSTGRAVAREKYPDARVFYFPFDFTWAVRRAIARVRPDLVALVELELWPNFIREVSRRDIPLAMVNGRMSDRSFRGYRRLRPLMKRVFASFDRLAVQADEYGQRLVELGSRPEAVIVTGSVKFDGVQRDRHHPLTAELRSAFGLPPDARVFIAGSTQAPEEEIALSTYRQLQEEFPDLRLILVPRHKERFNEVADLVKRAGLPLRRRTQTLSFTTVPPTDASSERPVLLLDTLGELAACWGLADIAFVGGSLTKRGGQNMIEPAAYGAAVLFGPNTQHFRQVVQLLLSADAARVVCDGAELTSAVRDYLQNPLAARRMGEAARRLVFTQQGATERTVEVLRSLLPDSRQESKSRREKRFAA</sequence>
<comment type="catalytic activity">
    <reaction evidence="6 9">
        <text>lipid IVA (E. coli) + CMP-3-deoxy-beta-D-manno-octulosonate = alpha-Kdo-(2-&gt;6)-lipid IVA (E. coli) + CMP + H(+)</text>
        <dbReference type="Rhea" id="RHEA:28066"/>
        <dbReference type="ChEBI" id="CHEBI:15378"/>
        <dbReference type="ChEBI" id="CHEBI:58603"/>
        <dbReference type="ChEBI" id="CHEBI:60364"/>
        <dbReference type="ChEBI" id="CHEBI:60377"/>
        <dbReference type="ChEBI" id="CHEBI:85987"/>
        <dbReference type="EC" id="2.4.99.12"/>
    </reaction>
</comment>
<keyword evidence="11" id="KW-0328">Glycosyltransferase</keyword>
<dbReference type="SUPFAM" id="SSF53756">
    <property type="entry name" value="UDP-Glycosyltransferase/glycogen phosphorylase"/>
    <property type="match status" value="1"/>
</dbReference>
<gene>
    <name evidence="11" type="primary">waaA</name>
    <name evidence="11" type="ORF">Mal4_58110</name>
</gene>
<dbReference type="EMBL" id="CP036275">
    <property type="protein sequence ID" value="QDU41443.1"/>
    <property type="molecule type" value="Genomic_DNA"/>
</dbReference>
<dbReference type="GO" id="GO:0009244">
    <property type="term" value="P:lipopolysaccharide core region biosynthetic process"/>
    <property type="evidence" value="ECO:0007669"/>
    <property type="project" value="UniProtKB-UniRule"/>
</dbReference>
<dbReference type="AlphaFoldDB" id="A0A517ZG32"/>
<dbReference type="UniPathway" id="UPA00958"/>
<dbReference type="InterPro" id="IPR039901">
    <property type="entry name" value="Kdotransferase"/>
</dbReference>
<dbReference type="PANTHER" id="PTHR42755:SF1">
    <property type="entry name" value="3-DEOXY-D-MANNO-OCTULOSONIC ACID TRANSFERASE, MITOCHONDRIAL-RELATED"/>
    <property type="match status" value="1"/>
</dbReference>
<evidence type="ECO:0000256" key="4">
    <source>
        <dbReference type="ARBA" id="ARBA00022679"/>
    </source>
</evidence>
<organism evidence="11 12">
    <name type="scientific">Maioricimonas rarisocia</name>
    <dbReference type="NCBI Taxonomy" id="2528026"/>
    <lineage>
        <taxon>Bacteria</taxon>
        <taxon>Pseudomonadati</taxon>
        <taxon>Planctomycetota</taxon>
        <taxon>Planctomycetia</taxon>
        <taxon>Planctomycetales</taxon>
        <taxon>Planctomycetaceae</taxon>
        <taxon>Maioricimonas</taxon>
    </lineage>
</organism>
<accession>A0A517ZG32</accession>
<keyword evidence="9" id="KW-1003">Cell membrane</keyword>
<evidence type="ECO:0000256" key="9">
    <source>
        <dbReference type="RuleBase" id="RU365103"/>
    </source>
</evidence>
<dbReference type="GO" id="GO:0009245">
    <property type="term" value="P:lipid A biosynthetic process"/>
    <property type="evidence" value="ECO:0007669"/>
    <property type="project" value="TreeGrafter"/>
</dbReference>
<feature type="site" description="Transition state stabilizer" evidence="8">
    <location>
        <position position="131"/>
    </location>
</feature>
<proteinExistence type="inferred from homology"/>
<evidence type="ECO:0000256" key="2">
    <source>
        <dbReference type="ARBA" id="ARBA00012621"/>
    </source>
</evidence>
<keyword evidence="9" id="KW-0448">Lipopolysaccharide biosynthesis</keyword>
<name>A0A517ZG32_9PLAN</name>
<evidence type="ECO:0000256" key="3">
    <source>
        <dbReference type="ARBA" id="ARBA00019077"/>
    </source>
</evidence>
<dbReference type="EC" id="2.4.99.12" evidence="2 9"/>
<comment type="subcellular location">
    <subcellularLocation>
        <location evidence="9">Cell membrane</location>
    </subcellularLocation>
</comment>
<evidence type="ECO:0000256" key="5">
    <source>
        <dbReference type="ARBA" id="ARBA00031445"/>
    </source>
</evidence>
<dbReference type="KEGG" id="mri:Mal4_58110"/>
<evidence type="ECO:0000256" key="7">
    <source>
        <dbReference type="PIRSR" id="PIRSR639901-1"/>
    </source>
</evidence>
<dbReference type="Proteomes" id="UP000320496">
    <property type="component" value="Chromosome"/>
</dbReference>
<dbReference type="FunFam" id="3.40.50.11720:FF:000001">
    <property type="entry name" value="3-deoxy-D-manno-octulosonic acid transferase"/>
    <property type="match status" value="1"/>
</dbReference>
<feature type="domain" description="3-deoxy-D-manno-octulosonic-acid transferase N-terminal" evidence="10">
    <location>
        <begin position="35"/>
        <end position="211"/>
    </location>
</feature>
<dbReference type="RefSeq" id="WP_231746666.1">
    <property type="nucleotide sequence ID" value="NZ_CP036275.1"/>
</dbReference>
<dbReference type="GO" id="GO:0043842">
    <property type="term" value="F:Kdo transferase activity"/>
    <property type="evidence" value="ECO:0007669"/>
    <property type="project" value="UniProtKB-EC"/>
</dbReference>
<comment type="function">
    <text evidence="9">Involved in lipopolysaccharide (LPS) biosynthesis. Catalyzes the transfer of 3-deoxy-D-manno-octulosonate (Kdo) residue(s) from CMP-Kdo to lipid IV(A), the tetraacyldisaccharide-1,4'-bisphosphate precursor of lipid A.</text>
</comment>
<dbReference type="Pfam" id="PF04413">
    <property type="entry name" value="Glycos_transf_N"/>
    <property type="match status" value="1"/>
</dbReference>
<dbReference type="Gene3D" id="3.40.50.2000">
    <property type="entry name" value="Glycogen Phosphorylase B"/>
    <property type="match status" value="1"/>
</dbReference>
<keyword evidence="9" id="KW-0472">Membrane</keyword>